<gene>
    <name evidence="1" type="ORF">ROV92_13185</name>
</gene>
<dbReference type="RefSeq" id="WP_312562676.1">
    <property type="nucleotide sequence ID" value="NZ_JAVSKO010000005.1"/>
</dbReference>
<sequence length="232" mass="26113">MTDVRELPARLNQQTVRLDTGRGGIPELTNQDIAAALAFVPAGLGREVFIACHWPDGAALSRRRLDALFTHLALTEYRRREGQVTDARITYGIAMALRQWHRADTADQRSEIYKAQAALDKAREEQWPERMPEMLPGLLRVIVEEIACPRNCGACQGRGTILAGELVKACTECDGTGHTKNSDGWRARKLGKDPSNFRRDWRACYQWLFERIRDAEAEAAHQMADAIKREAA</sequence>
<comment type="caution">
    <text evidence="1">The sequence shown here is derived from an EMBL/GenBank/DDBJ whole genome shotgun (WGS) entry which is preliminary data.</text>
</comment>
<proteinExistence type="predicted"/>
<evidence type="ECO:0000313" key="2">
    <source>
        <dbReference type="Proteomes" id="UP001251948"/>
    </source>
</evidence>
<dbReference type="AlphaFoldDB" id="A0AAJ2JFD7"/>
<dbReference type="EMBL" id="JAVSKO010000005">
    <property type="protein sequence ID" value="MDT3468937.1"/>
    <property type="molecule type" value="Genomic_DNA"/>
</dbReference>
<accession>A0AAJ2JFD7</accession>
<organism evidence="1 2">
    <name type="scientific">Stenotrophomonas maltophilia</name>
    <name type="common">Pseudomonas maltophilia</name>
    <name type="synonym">Xanthomonas maltophilia</name>
    <dbReference type="NCBI Taxonomy" id="40324"/>
    <lineage>
        <taxon>Bacteria</taxon>
        <taxon>Pseudomonadati</taxon>
        <taxon>Pseudomonadota</taxon>
        <taxon>Gammaproteobacteria</taxon>
        <taxon>Lysobacterales</taxon>
        <taxon>Lysobacteraceae</taxon>
        <taxon>Stenotrophomonas</taxon>
        <taxon>Stenotrophomonas maltophilia group</taxon>
    </lineage>
</organism>
<dbReference type="Proteomes" id="UP001251948">
    <property type="component" value="Unassembled WGS sequence"/>
</dbReference>
<dbReference type="Gene3D" id="1.10.274.110">
    <property type="match status" value="1"/>
</dbReference>
<name>A0AAJ2JFD7_STEMA</name>
<evidence type="ECO:0008006" key="3">
    <source>
        <dbReference type="Google" id="ProtNLM"/>
    </source>
</evidence>
<protein>
    <recommendedName>
        <fullName evidence="3">Phage protein</fullName>
    </recommendedName>
</protein>
<dbReference type="InterPro" id="IPR038500">
    <property type="entry name" value="Antitermination_sf"/>
</dbReference>
<evidence type="ECO:0000313" key="1">
    <source>
        <dbReference type="EMBL" id="MDT3468937.1"/>
    </source>
</evidence>
<reference evidence="1" key="1">
    <citation type="submission" date="2023-07" db="EMBL/GenBank/DDBJ databases">
        <title>Comparative genomics of clinical Stenotrophomonas maltophilia isolates reveals regions of diversity which correlate with colonization and persistence in vivo.</title>
        <authorList>
            <person name="Mcdaniel M.S."/>
            <person name="Swords W.E."/>
            <person name="Sumpter N.A."/>
            <person name="Lindgren N.R."/>
            <person name="Billiot C.E."/>
        </authorList>
    </citation>
    <scope>NUCLEOTIDE SEQUENCE</scope>
    <source>
        <strain evidence="1">Ism4</strain>
    </source>
</reference>